<evidence type="ECO:0000256" key="3">
    <source>
        <dbReference type="ARBA" id="ARBA00004370"/>
    </source>
</evidence>
<evidence type="ECO:0000256" key="7">
    <source>
        <dbReference type="SAM" id="MobiDB-lite"/>
    </source>
</evidence>
<dbReference type="Gene3D" id="3.40.50.1820">
    <property type="entry name" value="alpha/beta hydrolase"/>
    <property type="match status" value="1"/>
</dbReference>
<dbReference type="InterPro" id="IPR007751">
    <property type="entry name" value="DUF676_lipase-like"/>
</dbReference>
<evidence type="ECO:0000256" key="2">
    <source>
        <dbReference type="ARBA" id="ARBA00004240"/>
    </source>
</evidence>
<evidence type="ECO:0000256" key="4">
    <source>
        <dbReference type="ARBA" id="ARBA00022824"/>
    </source>
</evidence>
<keyword evidence="5" id="KW-0496">Mitochondrion</keyword>
<dbReference type="Pfam" id="PF05057">
    <property type="entry name" value="DUF676"/>
    <property type="match status" value="1"/>
</dbReference>
<dbReference type="PANTHER" id="PTHR48182">
    <property type="entry name" value="PROTEIN SERAC1"/>
    <property type="match status" value="1"/>
</dbReference>
<evidence type="ECO:0000256" key="1">
    <source>
        <dbReference type="ARBA" id="ARBA00004173"/>
    </source>
</evidence>
<dbReference type="SUPFAM" id="SSF53474">
    <property type="entry name" value="alpha/beta-Hydrolases"/>
    <property type="match status" value="1"/>
</dbReference>
<organism evidence="9 10">
    <name type="scientific">Sphagnum jensenii</name>
    <dbReference type="NCBI Taxonomy" id="128206"/>
    <lineage>
        <taxon>Eukaryota</taxon>
        <taxon>Viridiplantae</taxon>
        <taxon>Streptophyta</taxon>
        <taxon>Embryophyta</taxon>
        <taxon>Bryophyta</taxon>
        <taxon>Sphagnophytina</taxon>
        <taxon>Sphagnopsida</taxon>
        <taxon>Sphagnales</taxon>
        <taxon>Sphagnaceae</taxon>
        <taxon>Sphagnum</taxon>
    </lineage>
</organism>
<reference evidence="9" key="1">
    <citation type="submission" date="2024-02" db="EMBL/GenBank/DDBJ databases">
        <authorList>
            <consortium name="ELIXIR-Norway"/>
            <consortium name="Elixir Norway"/>
        </authorList>
    </citation>
    <scope>NUCLEOTIDE SEQUENCE</scope>
</reference>
<keyword evidence="10" id="KW-1185">Reference proteome</keyword>
<keyword evidence="4" id="KW-0256">Endoplasmic reticulum</keyword>
<feature type="domain" description="DUF676" evidence="8">
    <location>
        <begin position="113"/>
        <end position="240"/>
    </location>
</feature>
<sequence length="248" mass="28177">MSNSNGLKQKGVDLSQRPPKRKRDVVRTPAVIDTPLVPAENAPSSSGWHSDMKYPVHDLNPTCNSNNPNLTIIFFHGIAFGTNDEWKETWTTRPTNNREECICWPKKWLPEDLNNNVRILSLSYDSNSVASVHNDVTEIGKNLIQSLVTNSSYQSLWDGPVALIAYSFGGLVLKNLVVEVHKHVHQRPRNDFDYKVHKCCKTFLNNVKGVIFYGVPHAGGTQYLSNYFTWQHQQINTLNKYATQSSFF</sequence>
<dbReference type="InterPro" id="IPR052374">
    <property type="entry name" value="SERAC1"/>
</dbReference>
<name>A0ABP0WI50_9BRYO</name>
<gene>
    <name evidence="9" type="ORF">CSSPJE1EN1_LOCUS12035</name>
</gene>
<dbReference type="PANTHER" id="PTHR48182:SF2">
    <property type="entry name" value="PROTEIN SERAC1"/>
    <property type="match status" value="1"/>
</dbReference>
<evidence type="ECO:0000256" key="5">
    <source>
        <dbReference type="ARBA" id="ARBA00023128"/>
    </source>
</evidence>
<accession>A0ABP0WI50</accession>
<evidence type="ECO:0000259" key="8">
    <source>
        <dbReference type="Pfam" id="PF05057"/>
    </source>
</evidence>
<evidence type="ECO:0000313" key="10">
    <source>
        <dbReference type="Proteomes" id="UP001497444"/>
    </source>
</evidence>
<protein>
    <recommendedName>
        <fullName evidence="8">DUF676 domain-containing protein</fullName>
    </recommendedName>
</protein>
<dbReference type="Proteomes" id="UP001497444">
    <property type="component" value="Chromosome 18"/>
</dbReference>
<evidence type="ECO:0000256" key="6">
    <source>
        <dbReference type="ARBA" id="ARBA00023136"/>
    </source>
</evidence>
<comment type="subcellular location">
    <subcellularLocation>
        <location evidence="2">Endoplasmic reticulum</location>
    </subcellularLocation>
    <subcellularLocation>
        <location evidence="3">Membrane</location>
    </subcellularLocation>
    <subcellularLocation>
        <location evidence="1">Mitochondrion</location>
    </subcellularLocation>
</comment>
<evidence type="ECO:0000313" key="9">
    <source>
        <dbReference type="EMBL" id="CAK9266557.1"/>
    </source>
</evidence>
<dbReference type="EMBL" id="OZ020113">
    <property type="protein sequence ID" value="CAK9266557.1"/>
    <property type="molecule type" value="Genomic_DNA"/>
</dbReference>
<keyword evidence="6" id="KW-0472">Membrane</keyword>
<feature type="region of interest" description="Disordered" evidence="7">
    <location>
        <begin position="1"/>
        <end position="25"/>
    </location>
</feature>
<dbReference type="InterPro" id="IPR029058">
    <property type="entry name" value="AB_hydrolase_fold"/>
</dbReference>
<proteinExistence type="predicted"/>